<organism evidence="1 2">
    <name type="scientific">Funneliformis caledonium</name>
    <dbReference type="NCBI Taxonomy" id="1117310"/>
    <lineage>
        <taxon>Eukaryota</taxon>
        <taxon>Fungi</taxon>
        <taxon>Fungi incertae sedis</taxon>
        <taxon>Mucoromycota</taxon>
        <taxon>Glomeromycotina</taxon>
        <taxon>Glomeromycetes</taxon>
        <taxon>Glomerales</taxon>
        <taxon>Glomeraceae</taxon>
        <taxon>Funneliformis</taxon>
    </lineage>
</organism>
<sequence>QQVKKTDKKLKEMNAALKRFQNGKYKEEKLNELREKKVNRTIYIKEKSWLDDLKKKEQKLKDAVKTCKKVWARRDKDLWQARTQTDNAAVARVNLTSFSCRIVISPEKRELENRREIGNKTLRPSKMLKTKEDIMKVVKFILLSSSATRLQNLSKSLESLLKTTTIRTLKYQEIYQQIFNEFLIDVFDLNFISITVDDGSSNNGVLLENDRYLVALYEVKNEIGEGRSDPFLQASFSVLNFWKQNKLCIAASIFTDHLIVDPLTDFVSLVPTKHPNELDYIARLFQAWKLAITDLKHFYHTNKTVEFAWSSKHPCDYQNLFPYPNLLIIDNKKVEFTYESWMSSSKSMYTATISDMNIDKIVKFTKNYCGDAHRLCASKGLAPQLFCVDRKIVSGWIMIIMENIKEAKPLHEITFNLKKDQDQMFQDIQQAISLLHHNNLVFADLHPNKILVYEKD</sequence>
<protein>
    <submittedName>
        <fullName evidence="1">12673_t:CDS:1</fullName>
    </submittedName>
</protein>
<dbReference type="EMBL" id="CAJVPQ010009343">
    <property type="protein sequence ID" value="CAG8714553.1"/>
    <property type="molecule type" value="Genomic_DNA"/>
</dbReference>
<dbReference type="SUPFAM" id="SSF56112">
    <property type="entry name" value="Protein kinase-like (PK-like)"/>
    <property type="match status" value="1"/>
</dbReference>
<name>A0A9N9I033_9GLOM</name>
<proteinExistence type="predicted"/>
<feature type="non-terminal residue" evidence="1">
    <location>
        <position position="456"/>
    </location>
</feature>
<evidence type="ECO:0000313" key="1">
    <source>
        <dbReference type="EMBL" id="CAG8714553.1"/>
    </source>
</evidence>
<reference evidence="1" key="1">
    <citation type="submission" date="2021-06" db="EMBL/GenBank/DDBJ databases">
        <authorList>
            <person name="Kallberg Y."/>
            <person name="Tangrot J."/>
            <person name="Rosling A."/>
        </authorList>
    </citation>
    <scope>NUCLEOTIDE SEQUENCE</scope>
    <source>
        <strain evidence="1">UK204</strain>
    </source>
</reference>
<dbReference type="InterPro" id="IPR011009">
    <property type="entry name" value="Kinase-like_dom_sf"/>
</dbReference>
<evidence type="ECO:0000313" key="2">
    <source>
        <dbReference type="Proteomes" id="UP000789570"/>
    </source>
</evidence>
<dbReference type="AlphaFoldDB" id="A0A9N9I033"/>
<comment type="caution">
    <text evidence="1">The sequence shown here is derived from an EMBL/GenBank/DDBJ whole genome shotgun (WGS) entry which is preliminary data.</text>
</comment>
<gene>
    <name evidence="1" type="ORF">FCALED_LOCUS14092</name>
</gene>
<dbReference type="OrthoDB" id="2315594at2759"/>
<dbReference type="Proteomes" id="UP000789570">
    <property type="component" value="Unassembled WGS sequence"/>
</dbReference>
<accession>A0A9N9I033</accession>
<keyword evidence="2" id="KW-1185">Reference proteome</keyword>